<dbReference type="Proteomes" id="UP000272942">
    <property type="component" value="Unassembled WGS sequence"/>
</dbReference>
<reference evidence="4" key="1">
    <citation type="submission" date="2016-06" db="UniProtKB">
        <authorList>
            <consortium name="WormBaseParasite"/>
        </authorList>
    </citation>
    <scope>IDENTIFICATION</scope>
</reference>
<evidence type="ECO:0000313" key="4">
    <source>
        <dbReference type="WBParaSite" id="ECPE_0000779901-mRNA-1"/>
    </source>
</evidence>
<feature type="chain" id="PRO_5043138105" evidence="1">
    <location>
        <begin position="26"/>
        <end position="152"/>
    </location>
</feature>
<evidence type="ECO:0000313" key="2">
    <source>
        <dbReference type="EMBL" id="VDP81999.1"/>
    </source>
</evidence>
<organism evidence="4">
    <name type="scientific">Echinostoma caproni</name>
    <dbReference type="NCBI Taxonomy" id="27848"/>
    <lineage>
        <taxon>Eukaryota</taxon>
        <taxon>Metazoa</taxon>
        <taxon>Spiralia</taxon>
        <taxon>Lophotrochozoa</taxon>
        <taxon>Platyhelminthes</taxon>
        <taxon>Trematoda</taxon>
        <taxon>Digenea</taxon>
        <taxon>Plagiorchiida</taxon>
        <taxon>Echinostomata</taxon>
        <taxon>Echinostomatoidea</taxon>
        <taxon>Echinostomatidae</taxon>
        <taxon>Echinostoma</taxon>
    </lineage>
</organism>
<feature type="signal peptide" evidence="1">
    <location>
        <begin position="1"/>
        <end position="25"/>
    </location>
</feature>
<name>A0A183ALE5_9TREM</name>
<dbReference type="AlphaFoldDB" id="A0A183ALE5"/>
<protein>
    <submittedName>
        <fullName evidence="4">Secreted protein</fullName>
    </submittedName>
</protein>
<reference evidence="2 3" key="2">
    <citation type="submission" date="2018-11" db="EMBL/GenBank/DDBJ databases">
        <authorList>
            <consortium name="Pathogen Informatics"/>
        </authorList>
    </citation>
    <scope>NUCLEOTIDE SEQUENCE [LARGE SCALE GENOMIC DNA]</scope>
    <source>
        <strain evidence="2 3">Egypt</strain>
    </source>
</reference>
<gene>
    <name evidence="2" type="ORF">ECPE_LOCUS7780</name>
</gene>
<evidence type="ECO:0000256" key="1">
    <source>
        <dbReference type="SAM" id="SignalP"/>
    </source>
</evidence>
<evidence type="ECO:0000313" key="3">
    <source>
        <dbReference type="Proteomes" id="UP000272942"/>
    </source>
</evidence>
<keyword evidence="3" id="KW-1185">Reference proteome</keyword>
<dbReference type="WBParaSite" id="ECPE_0000779901-mRNA-1">
    <property type="protein sequence ID" value="ECPE_0000779901-mRNA-1"/>
    <property type="gene ID" value="ECPE_0000779901"/>
</dbReference>
<dbReference type="EMBL" id="UZAN01045068">
    <property type="protein sequence ID" value="VDP81999.1"/>
    <property type="molecule type" value="Genomic_DNA"/>
</dbReference>
<keyword evidence="1" id="KW-0732">Signal</keyword>
<sequence>MQRPSTMIPSVVTLIIVYFLQPFKAVPVMQAKTGALKTPTVFATFDLPDKTKSSLTGQHDLGPMDVNRYPLVVPASSSSVVPQTGNFEMQTIPNEEELWPQSISSRTGGMSDSVEVTDYDRDQLRNPWEDDNTFSAHLDDVEPILPSSIFME</sequence>
<proteinExistence type="predicted"/>
<dbReference type="OrthoDB" id="10496540at2759"/>
<accession>A0A183ALE5</accession>